<evidence type="ECO:0000259" key="4">
    <source>
        <dbReference type="Pfam" id="PF24994"/>
    </source>
</evidence>
<name>R0I8Y4_9BRAS</name>
<dbReference type="Proteomes" id="UP000029121">
    <property type="component" value="Unassembled WGS sequence"/>
</dbReference>
<evidence type="ECO:0000256" key="1">
    <source>
        <dbReference type="SAM" id="Coils"/>
    </source>
</evidence>
<keyword evidence="6" id="KW-1185">Reference proteome</keyword>
<dbReference type="Pfam" id="PF24994">
    <property type="entry name" value="GIL1_IRKI_C"/>
    <property type="match status" value="1"/>
</dbReference>
<evidence type="ECO:0000256" key="2">
    <source>
        <dbReference type="SAM" id="MobiDB-lite"/>
    </source>
</evidence>
<reference evidence="6" key="1">
    <citation type="journal article" date="2013" name="Nat. Genet.">
        <title>The Capsella rubella genome and the genomic consequences of rapid mating system evolution.</title>
        <authorList>
            <person name="Slotte T."/>
            <person name="Hazzouri K.M."/>
            <person name="Agren J.A."/>
            <person name="Koenig D."/>
            <person name="Maumus F."/>
            <person name="Guo Y.L."/>
            <person name="Steige K."/>
            <person name="Platts A.E."/>
            <person name="Escobar J.S."/>
            <person name="Newman L.K."/>
            <person name="Wang W."/>
            <person name="Mandakova T."/>
            <person name="Vello E."/>
            <person name="Smith L.M."/>
            <person name="Henz S.R."/>
            <person name="Steffen J."/>
            <person name="Takuno S."/>
            <person name="Brandvain Y."/>
            <person name="Coop G."/>
            <person name="Andolfatto P."/>
            <person name="Hu T.T."/>
            <person name="Blanchette M."/>
            <person name="Clark R.M."/>
            <person name="Quesneville H."/>
            <person name="Nordborg M."/>
            <person name="Gaut B.S."/>
            <person name="Lysak M.A."/>
            <person name="Jenkins J."/>
            <person name="Grimwood J."/>
            <person name="Chapman J."/>
            <person name="Prochnik S."/>
            <person name="Shu S."/>
            <person name="Rokhsar D."/>
            <person name="Schmutz J."/>
            <person name="Weigel D."/>
            <person name="Wright S.I."/>
        </authorList>
    </citation>
    <scope>NUCLEOTIDE SEQUENCE [LARGE SCALE GENOMIC DNA]</scope>
    <source>
        <strain evidence="6">cv. Monte Gargano</strain>
    </source>
</reference>
<gene>
    <name evidence="5" type="ORF">CARUB_v10011192mg</name>
</gene>
<feature type="domain" description="DUF641" evidence="3">
    <location>
        <begin position="151"/>
        <end position="275"/>
    </location>
</feature>
<proteinExistence type="predicted"/>
<accession>R0I8Y4</accession>
<organism evidence="5 6">
    <name type="scientific">Capsella rubella</name>
    <dbReference type="NCBI Taxonomy" id="81985"/>
    <lineage>
        <taxon>Eukaryota</taxon>
        <taxon>Viridiplantae</taxon>
        <taxon>Streptophyta</taxon>
        <taxon>Embryophyta</taxon>
        <taxon>Tracheophyta</taxon>
        <taxon>Spermatophyta</taxon>
        <taxon>Magnoliopsida</taxon>
        <taxon>eudicotyledons</taxon>
        <taxon>Gunneridae</taxon>
        <taxon>Pentapetalae</taxon>
        <taxon>rosids</taxon>
        <taxon>malvids</taxon>
        <taxon>Brassicales</taxon>
        <taxon>Brassicaceae</taxon>
        <taxon>Camelineae</taxon>
        <taxon>Capsella</taxon>
    </lineage>
</organism>
<protein>
    <submittedName>
        <fullName evidence="5">Uncharacterized protein</fullName>
    </submittedName>
</protein>
<dbReference type="GO" id="GO:0009639">
    <property type="term" value="P:response to red or far red light"/>
    <property type="evidence" value="ECO:0007669"/>
    <property type="project" value="InterPro"/>
</dbReference>
<dbReference type="InterPro" id="IPR056813">
    <property type="entry name" value="GIL1_IRKI_C"/>
</dbReference>
<feature type="region of interest" description="Disordered" evidence="2">
    <location>
        <begin position="114"/>
        <end position="137"/>
    </location>
</feature>
<feature type="compositionally biased region" description="Acidic residues" evidence="2">
    <location>
        <begin position="117"/>
        <end position="127"/>
    </location>
</feature>
<dbReference type="Pfam" id="PF04859">
    <property type="entry name" value="DUF641"/>
    <property type="match status" value="1"/>
</dbReference>
<dbReference type="InterPro" id="IPR006943">
    <property type="entry name" value="DUF641_pln"/>
</dbReference>
<dbReference type="eggNOG" id="ENOG502QTQE">
    <property type="taxonomic scope" value="Eukaryota"/>
</dbReference>
<dbReference type="PANTHER" id="PTHR31161">
    <property type="entry name" value="PROTEIN GRAVITROPIC IN THE LIGHT 1"/>
    <property type="match status" value="1"/>
</dbReference>
<dbReference type="GO" id="GO:0009959">
    <property type="term" value="P:negative gravitropism"/>
    <property type="evidence" value="ECO:0007669"/>
    <property type="project" value="InterPro"/>
</dbReference>
<sequence>MQFHTIRAILRSRCFTQTCLSEIFMWTERILYTRLIKPSILSKRHRLFLKVQDVVIVIQYAISMETLKRNPSVRRKSKLARTFQKVCNLRTTSTKVSSTNNGIGICMLKKSHNPNFNDEDDDDDDGGDSVFDLKSTSSSTRSGELKVRERRRAVFEAVVAKIFASTTSIKAAYAELQMAQRPYDNDAIQAADTAVVEELRALSELKRSFLRKELNLSPQVAIMLAEIQEQQSLMRTYEITIKKLEFEATEKQLKIDELKTSLDENSAVNKSLEKKLTTSGSISISVFDSIQIRNLNLSQFVQVLGFTLRSVRTFVKLIVKEMESANWDLDAAASAAVSINVKNASNVFARPSHRCFAFESFVCGKMLENFESPDNSNNLSRREEEFENLRSVHPVRYLTRNPGSSFAKFVVNKYSSVVHAKMECSFFGNLNQRKLVNSGGFPDSGFFAAFCEMARRIWLLHCLAFSLSENVTVFQVRRGCRFSQVYMESVKSGDESLLTSGENSDIRVGFTVVPGFKIGENVIQSQVYLSPPPPSSS</sequence>
<dbReference type="AlphaFoldDB" id="R0I8Y4"/>
<evidence type="ECO:0000259" key="3">
    <source>
        <dbReference type="Pfam" id="PF04859"/>
    </source>
</evidence>
<dbReference type="STRING" id="81985.R0I8Y4"/>
<evidence type="ECO:0000313" key="5">
    <source>
        <dbReference type="EMBL" id="EOA38844.1"/>
    </source>
</evidence>
<feature type="domain" description="GIL1/IRKI C-terminal" evidence="4">
    <location>
        <begin position="473"/>
        <end position="528"/>
    </location>
</feature>
<feature type="coiled-coil region" evidence="1">
    <location>
        <begin position="227"/>
        <end position="275"/>
    </location>
</feature>
<dbReference type="InterPro" id="IPR040225">
    <property type="entry name" value="GIL1-like"/>
</dbReference>
<keyword evidence="1" id="KW-0175">Coiled coil</keyword>
<dbReference type="EMBL" id="KB870805">
    <property type="protein sequence ID" value="EOA38844.1"/>
    <property type="molecule type" value="Genomic_DNA"/>
</dbReference>
<evidence type="ECO:0000313" key="6">
    <source>
        <dbReference type="Proteomes" id="UP000029121"/>
    </source>
</evidence>